<organism evidence="2 3">
    <name type="scientific">Thalassotalea euphylliae</name>
    <dbReference type="NCBI Taxonomy" id="1655234"/>
    <lineage>
        <taxon>Bacteria</taxon>
        <taxon>Pseudomonadati</taxon>
        <taxon>Pseudomonadota</taxon>
        <taxon>Gammaproteobacteria</taxon>
        <taxon>Alteromonadales</taxon>
        <taxon>Colwelliaceae</taxon>
        <taxon>Thalassotalea</taxon>
    </lineage>
</organism>
<name>A0A3E0TPR5_9GAMM</name>
<proteinExistence type="predicted"/>
<feature type="transmembrane region" description="Helical" evidence="1">
    <location>
        <begin position="26"/>
        <end position="45"/>
    </location>
</feature>
<dbReference type="AlphaFoldDB" id="A0A3E0TPR5"/>
<keyword evidence="1" id="KW-0812">Transmembrane</keyword>
<evidence type="ECO:0000313" key="3">
    <source>
        <dbReference type="Proteomes" id="UP000256478"/>
    </source>
</evidence>
<dbReference type="EMBL" id="QUOU01000001">
    <property type="protein sequence ID" value="REL26514.1"/>
    <property type="molecule type" value="Genomic_DNA"/>
</dbReference>
<evidence type="ECO:0000256" key="1">
    <source>
        <dbReference type="SAM" id="Phobius"/>
    </source>
</evidence>
<accession>A0A3E0TPR5</accession>
<dbReference type="RefSeq" id="WP_116007631.1">
    <property type="nucleotide sequence ID" value="NZ_QUOU01000001.1"/>
</dbReference>
<keyword evidence="1" id="KW-1133">Transmembrane helix</keyword>
<feature type="transmembrane region" description="Helical" evidence="1">
    <location>
        <begin position="52"/>
        <end position="70"/>
    </location>
</feature>
<comment type="caution">
    <text evidence="2">The sequence shown here is derived from an EMBL/GenBank/DDBJ whole genome shotgun (WGS) entry which is preliminary data.</text>
</comment>
<dbReference type="OrthoDB" id="9974018at2"/>
<reference evidence="2 3" key="1">
    <citation type="submission" date="2018-08" db="EMBL/GenBank/DDBJ databases">
        <title>Thalassotalea euphylliae genome.</title>
        <authorList>
            <person name="Summers S."/>
            <person name="Rice S.A."/>
            <person name="Freckelton M.L."/>
            <person name="Nedved B.T."/>
            <person name="Hadfield M.G."/>
        </authorList>
    </citation>
    <scope>NUCLEOTIDE SEQUENCE [LARGE SCALE GENOMIC DNA]</scope>
    <source>
        <strain evidence="2 3">H1</strain>
    </source>
</reference>
<gene>
    <name evidence="2" type="ORF">DXX93_07920</name>
</gene>
<evidence type="ECO:0000313" key="2">
    <source>
        <dbReference type="EMBL" id="REL26514.1"/>
    </source>
</evidence>
<sequence length="79" mass="8240">MTFMAILATILGVLLADDNGSLTANVLKRLAATFALTLALVLVACDYGTLRGVFVFLGIAGAIGALYTLVRARPDVRAN</sequence>
<protein>
    <submittedName>
        <fullName evidence="2">Uncharacterized protein</fullName>
    </submittedName>
</protein>
<dbReference type="Proteomes" id="UP000256478">
    <property type="component" value="Unassembled WGS sequence"/>
</dbReference>
<keyword evidence="1" id="KW-0472">Membrane</keyword>